<name>A0A6C0D8G1_9ZZZZ</name>
<proteinExistence type="predicted"/>
<organism evidence="1">
    <name type="scientific">viral metagenome</name>
    <dbReference type="NCBI Taxonomy" id="1070528"/>
    <lineage>
        <taxon>unclassified sequences</taxon>
        <taxon>metagenomes</taxon>
        <taxon>organismal metagenomes</taxon>
    </lineage>
</organism>
<sequence length="118" mass="13961">MDIDPDCKLILNNVGIHFNNITDLEGIFFPREQLLSEIKYEQIKKSIPELKKKFSSSFMTSLQKKAETNQKWPLINLVRQILSVYNYLLMPVRKCDGYTSDGIKKYKRFFKIVRKNII</sequence>
<evidence type="ECO:0000313" key="1">
    <source>
        <dbReference type="EMBL" id="QHT12723.1"/>
    </source>
</evidence>
<accession>A0A6C0D8G1</accession>
<dbReference type="AlphaFoldDB" id="A0A6C0D8G1"/>
<reference evidence="1" key="1">
    <citation type="journal article" date="2020" name="Nature">
        <title>Giant virus diversity and host interactions through global metagenomics.</title>
        <authorList>
            <person name="Schulz F."/>
            <person name="Roux S."/>
            <person name="Paez-Espino D."/>
            <person name="Jungbluth S."/>
            <person name="Walsh D.A."/>
            <person name="Denef V.J."/>
            <person name="McMahon K.D."/>
            <person name="Konstantinidis K.T."/>
            <person name="Eloe-Fadrosh E.A."/>
            <person name="Kyrpides N.C."/>
            <person name="Woyke T."/>
        </authorList>
    </citation>
    <scope>NUCLEOTIDE SEQUENCE</scope>
    <source>
        <strain evidence="1">GVMAG-M-3300023174-130</strain>
    </source>
</reference>
<dbReference type="EMBL" id="MN739550">
    <property type="protein sequence ID" value="QHT12723.1"/>
    <property type="molecule type" value="Genomic_DNA"/>
</dbReference>
<protein>
    <submittedName>
        <fullName evidence="1">Uncharacterized protein</fullName>
    </submittedName>
</protein>